<protein>
    <recommendedName>
        <fullName evidence="4">OmpR/PhoB-type domain-containing protein</fullName>
    </recommendedName>
</protein>
<dbReference type="CDD" id="cd00383">
    <property type="entry name" value="trans_reg_C"/>
    <property type="match status" value="1"/>
</dbReference>
<dbReference type="RefSeq" id="WP_189425877.1">
    <property type="nucleotide sequence ID" value="NZ_BMZE01000002.1"/>
</dbReference>
<dbReference type="SMART" id="SM00862">
    <property type="entry name" value="Trans_reg_C"/>
    <property type="match status" value="1"/>
</dbReference>
<dbReference type="InterPro" id="IPR001867">
    <property type="entry name" value="OmpR/PhoB-type_DNA-bd"/>
</dbReference>
<reference evidence="5" key="1">
    <citation type="journal article" date="2014" name="Int. J. Syst. Evol. Microbiol.">
        <title>Complete genome sequence of Corynebacterium casei LMG S-19264T (=DSM 44701T), isolated from a smear-ripened cheese.</title>
        <authorList>
            <consortium name="US DOE Joint Genome Institute (JGI-PGF)"/>
            <person name="Walter F."/>
            <person name="Albersmeier A."/>
            <person name="Kalinowski J."/>
            <person name="Ruckert C."/>
        </authorList>
    </citation>
    <scope>NUCLEOTIDE SEQUENCE</scope>
    <source>
        <strain evidence="5">KCTC 32437</strain>
    </source>
</reference>
<feature type="transmembrane region" description="Helical" evidence="3">
    <location>
        <begin position="263"/>
        <end position="290"/>
    </location>
</feature>
<keyword evidence="3" id="KW-0812">Transmembrane</keyword>
<dbReference type="InterPro" id="IPR036388">
    <property type="entry name" value="WH-like_DNA-bd_sf"/>
</dbReference>
<dbReference type="EMBL" id="BMZE01000002">
    <property type="protein sequence ID" value="GHA27084.1"/>
    <property type="molecule type" value="Genomic_DNA"/>
</dbReference>
<dbReference type="Pfam" id="PF00486">
    <property type="entry name" value="Trans_reg_C"/>
    <property type="match status" value="1"/>
</dbReference>
<keyword evidence="3" id="KW-0472">Membrane</keyword>
<feature type="DNA-binding region" description="OmpR/PhoB-type" evidence="2">
    <location>
        <begin position="2"/>
        <end position="100"/>
    </location>
</feature>
<dbReference type="GO" id="GO:0003677">
    <property type="term" value="F:DNA binding"/>
    <property type="evidence" value="ECO:0007669"/>
    <property type="project" value="UniProtKB-UniRule"/>
</dbReference>
<comment type="caution">
    <text evidence="5">The sequence shown here is derived from an EMBL/GenBank/DDBJ whole genome shotgun (WGS) entry which is preliminary data.</text>
</comment>
<evidence type="ECO:0000313" key="5">
    <source>
        <dbReference type="EMBL" id="GHA27084.1"/>
    </source>
</evidence>
<dbReference type="PROSITE" id="PS51755">
    <property type="entry name" value="OMPR_PHOB"/>
    <property type="match status" value="1"/>
</dbReference>
<evidence type="ECO:0000259" key="4">
    <source>
        <dbReference type="PROSITE" id="PS51755"/>
    </source>
</evidence>
<dbReference type="GO" id="GO:0000160">
    <property type="term" value="P:phosphorelay signal transduction system"/>
    <property type="evidence" value="ECO:0007669"/>
    <property type="project" value="InterPro"/>
</dbReference>
<dbReference type="InterPro" id="IPR016032">
    <property type="entry name" value="Sig_transdc_resp-reg_C-effctor"/>
</dbReference>
<evidence type="ECO:0000256" key="1">
    <source>
        <dbReference type="ARBA" id="ARBA00023125"/>
    </source>
</evidence>
<feature type="transmembrane region" description="Helical" evidence="3">
    <location>
        <begin position="163"/>
        <end position="188"/>
    </location>
</feature>
<feature type="domain" description="OmpR/PhoB-type" evidence="4">
    <location>
        <begin position="2"/>
        <end position="100"/>
    </location>
</feature>
<sequence length="360" mass="36906">MAPVYRFADFVLDTGNRRLIRGGSPVALSARYFDALVLLVSEAGRLVEKQRFFDEVWGGAVVGDEALTQCVKTIRKCLGDAASSPRFIETVPKHGYRFVGDVHGCVHPGATAGMASLRARFCLLAMTLFGVAGGGSAGLLGGLLYGGAIAYGAEVREGASAVLVLLIALNVIVGATGAFGVCLGAALAKRLIGRAEWLPLGGAIGGAAIGWATQTLGIDAFTLALGFAPTRLTGAVEGVALGMAVGFGLWLEMRWRGWKGVGASGAICAVIGGLIVQSGGTLMAGSLFSLSQSFELTPRVLDRLSPFADSIAHLASWHVALGAVEAGIFGSLVILGASLRHGTLSLRSGGGGAPILRRKS</sequence>
<gene>
    <name evidence="5" type="ORF">GCM10007989_23640</name>
</gene>
<proteinExistence type="predicted"/>
<evidence type="ECO:0000256" key="3">
    <source>
        <dbReference type="SAM" id="Phobius"/>
    </source>
</evidence>
<feature type="transmembrane region" description="Helical" evidence="3">
    <location>
        <begin position="200"/>
        <end position="226"/>
    </location>
</feature>
<evidence type="ECO:0000256" key="2">
    <source>
        <dbReference type="PROSITE-ProRule" id="PRU01091"/>
    </source>
</evidence>
<feature type="transmembrane region" description="Helical" evidence="3">
    <location>
        <begin position="310"/>
        <end position="337"/>
    </location>
</feature>
<dbReference type="SUPFAM" id="SSF46894">
    <property type="entry name" value="C-terminal effector domain of the bipartite response regulators"/>
    <property type="match status" value="1"/>
</dbReference>
<evidence type="ECO:0000313" key="6">
    <source>
        <dbReference type="Proteomes" id="UP000646579"/>
    </source>
</evidence>
<keyword evidence="3" id="KW-1133">Transmembrane helix</keyword>
<name>A0A918S766_9HYPH</name>
<feature type="transmembrane region" description="Helical" evidence="3">
    <location>
        <begin position="121"/>
        <end position="151"/>
    </location>
</feature>
<feature type="transmembrane region" description="Helical" evidence="3">
    <location>
        <begin position="232"/>
        <end position="251"/>
    </location>
</feature>
<keyword evidence="1 2" id="KW-0238">DNA-binding</keyword>
<dbReference type="AlphaFoldDB" id="A0A918S766"/>
<dbReference type="Gene3D" id="1.10.10.10">
    <property type="entry name" value="Winged helix-like DNA-binding domain superfamily/Winged helix DNA-binding domain"/>
    <property type="match status" value="1"/>
</dbReference>
<organism evidence="5 6">
    <name type="scientific">Devosia pacifica</name>
    <dbReference type="NCBI Taxonomy" id="1335967"/>
    <lineage>
        <taxon>Bacteria</taxon>
        <taxon>Pseudomonadati</taxon>
        <taxon>Pseudomonadota</taxon>
        <taxon>Alphaproteobacteria</taxon>
        <taxon>Hyphomicrobiales</taxon>
        <taxon>Devosiaceae</taxon>
        <taxon>Devosia</taxon>
    </lineage>
</organism>
<accession>A0A918S766</accession>
<dbReference type="Proteomes" id="UP000646579">
    <property type="component" value="Unassembled WGS sequence"/>
</dbReference>
<keyword evidence="6" id="KW-1185">Reference proteome</keyword>
<dbReference type="GO" id="GO:0006355">
    <property type="term" value="P:regulation of DNA-templated transcription"/>
    <property type="evidence" value="ECO:0007669"/>
    <property type="project" value="InterPro"/>
</dbReference>
<reference evidence="5" key="2">
    <citation type="submission" date="2020-09" db="EMBL/GenBank/DDBJ databases">
        <authorList>
            <person name="Sun Q."/>
            <person name="Kim S."/>
        </authorList>
    </citation>
    <scope>NUCLEOTIDE SEQUENCE</scope>
    <source>
        <strain evidence="5">KCTC 32437</strain>
    </source>
</reference>